<reference evidence="2 3" key="1">
    <citation type="submission" date="2018-04" db="EMBL/GenBank/DDBJ databases">
        <title>WGS assembly of Panicum hallii var. hallii HAL2.</title>
        <authorList>
            <person name="Lovell J."/>
            <person name="Jenkins J."/>
            <person name="Lowry D."/>
            <person name="Mamidi S."/>
            <person name="Sreedasyam A."/>
            <person name="Weng X."/>
            <person name="Barry K."/>
            <person name="Bonette J."/>
            <person name="Campitelli B."/>
            <person name="Daum C."/>
            <person name="Gordon S."/>
            <person name="Gould B."/>
            <person name="Lipzen A."/>
            <person name="MacQueen A."/>
            <person name="Palacio-Mejia J."/>
            <person name="Plott C."/>
            <person name="Shakirov E."/>
            <person name="Shu S."/>
            <person name="Yoshinaga Y."/>
            <person name="Zane M."/>
            <person name="Rokhsar D."/>
            <person name="Grimwood J."/>
            <person name="Schmutz J."/>
            <person name="Juenger T."/>
        </authorList>
    </citation>
    <scope>NUCLEOTIDE SEQUENCE [LARGE SCALE GENOMIC DNA]</scope>
    <source>
        <strain evidence="3">cv. HAL2</strain>
    </source>
</reference>
<evidence type="ECO:0000313" key="3">
    <source>
        <dbReference type="Proteomes" id="UP000244336"/>
    </source>
</evidence>
<evidence type="ECO:0000313" key="2">
    <source>
        <dbReference type="EMBL" id="PUZ61782.1"/>
    </source>
</evidence>
<feature type="compositionally biased region" description="Basic residues" evidence="1">
    <location>
        <begin position="230"/>
        <end position="247"/>
    </location>
</feature>
<feature type="compositionally biased region" description="Polar residues" evidence="1">
    <location>
        <begin position="65"/>
        <end position="81"/>
    </location>
</feature>
<name>A0A2T7E1T0_9POAL</name>
<accession>A0A2T7E1T0</accession>
<gene>
    <name evidence="2" type="ORF">GQ55_4G305000</name>
</gene>
<feature type="compositionally biased region" description="Basic residues" evidence="1">
    <location>
        <begin position="87"/>
        <end position="104"/>
    </location>
</feature>
<dbReference type="Gramene" id="PUZ61782">
    <property type="protein sequence ID" value="PUZ61782"/>
    <property type="gene ID" value="GQ55_4G305000"/>
</dbReference>
<dbReference type="AlphaFoldDB" id="A0A2T7E1T0"/>
<feature type="region of interest" description="Disordered" evidence="1">
    <location>
        <begin position="223"/>
        <end position="278"/>
    </location>
</feature>
<keyword evidence="3" id="KW-1185">Reference proteome</keyword>
<feature type="region of interest" description="Disordered" evidence="1">
    <location>
        <begin position="64"/>
        <end position="177"/>
    </location>
</feature>
<protein>
    <submittedName>
        <fullName evidence="2">Uncharacterized protein</fullName>
    </submittedName>
</protein>
<dbReference type="Proteomes" id="UP000244336">
    <property type="component" value="Chromosome 4"/>
</dbReference>
<dbReference type="EMBL" id="CM009752">
    <property type="protein sequence ID" value="PUZ61782.1"/>
    <property type="molecule type" value="Genomic_DNA"/>
</dbReference>
<evidence type="ECO:0000256" key="1">
    <source>
        <dbReference type="SAM" id="MobiDB-lite"/>
    </source>
</evidence>
<organism evidence="2 3">
    <name type="scientific">Panicum hallii var. hallii</name>
    <dbReference type="NCBI Taxonomy" id="1504633"/>
    <lineage>
        <taxon>Eukaryota</taxon>
        <taxon>Viridiplantae</taxon>
        <taxon>Streptophyta</taxon>
        <taxon>Embryophyta</taxon>
        <taxon>Tracheophyta</taxon>
        <taxon>Spermatophyta</taxon>
        <taxon>Magnoliopsida</taxon>
        <taxon>Liliopsida</taxon>
        <taxon>Poales</taxon>
        <taxon>Poaceae</taxon>
        <taxon>PACMAD clade</taxon>
        <taxon>Panicoideae</taxon>
        <taxon>Panicodae</taxon>
        <taxon>Paniceae</taxon>
        <taxon>Panicinae</taxon>
        <taxon>Panicum</taxon>
        <taxon>Panicum sect. Panicum</taxon>
    </lineage>
</organism>
<sequence length="352" mass="39377">MPTWCSSSAGRHGRVFRDRPHLIFFRVNPSLPSPAASLQIRPPGRFGNRHLSGRSHHHRVLVCSTPRQRQTGASLQTSRSPPTGHHGERRFRRGLRGPVRRARRPRDLQLPRPPAGCGYRAMGASPAGRRQRARALGAAGRGGVAPHRRRAHLPPPEPRRRPRGRQADAGGLQLRPVRVGGRPPLLLLRAAGWWGGSRRASSRARSVGAARVARCGDGDVLLGDDDHHSCARPRRRRRRRWRRRRSGARGGPGARAHPHQDRARSGGGARLPHRNGSWPQVLKPSWARATTTGYDQYSLWGYPGIAIFREEFEYISIVNLVMCTYIQMNVVLNMVLVRWLFVTMVVESGVML</sequence>
<proteinExistence type="predicted"/>